<dbReference type="Proteomes" id="UP000561417">
    <property type="component" value="Unassembled WGS sequence"/>
</dbReference>
<dbReference type="AlphaFoldDB" id="A0A840NSR5"/>
<reference evidence="1 2" key="1">
    <citation type="submission" date="2020-08" db="EMBL/GenBank/DDBJ databases">
        <title>Genomic Encyclopedia of Type Strains, Phase IV (KMG-IV): sequencing the most valuable type-strain genomes for metagenomic binning, comparative biology and taxonomic classification.</title>
        <authorList>
            <person name="Goeker M."/>
        </authorList>
    </citation>
    <scope>NUCLEOTIDE SEQUENCE [LARGE SCALE GENOMIC DNA]</scope>
    <source>
        <strain evidence="1 2">DSM 28538</strain>
    </source>
</reference>
<dbReference type="EMBL" id="JACHIM010000030">
    <property type="protein sequence ID" value="MBB5074544.1"/>
    <property type="molecule type" value="Genomic_DNA"/>
</dbReference>
<organism evidence="1 2">
    <name type="scientific">Bartonella callosciuri</name>
    <dbReference type="NCBI Taxonomy" id="686223"/>
    <lineage>
        <taxon>Bacteria</taxon>
        <taxon>Pseudomonadati</taxon>
        <taxon>Pseudomonadota</taxon>
        <taxon>Alphaproteobacteria</taxon>
        <taxon>Hyphomicrobiales</taxon>
        <taxon>Bartonellaceae</taxon>
        <taxon>Bartonella</taxon>
    </lineage>
</organism>
<evidence type="ECO:0000313" key="2">
    <source>
        <dbReference type="Proteomes" id="UP000561417"/>
    </source>
</evidence>
<protein>
    <submittedName>
        <fullName evidence="1">Uncharacterized protein</fullName>
    </submittedName>
</protein>
<keyword evidence="2" id="KW-1185">Reference proteome</keyword>
<sequence>MHKQNVREKNAYNRSALHILHGFITDDPFLKGVVVMLMQDARMYNKMVLAMEKA</sequence>
<name>A0A840NSR5_9HYPH</name>
<dbReference type="RefSeq" id="WP_183229410.1">
    <property type="nucleotide sequence ID" value="NZ_JACHIM010000030.1"/>
</dbReference>
<gene>
    <name evidence="1" type="ORF">HNQ69_001696</name>
</gene>
<comment type="caution">
    <text evidence="1">The sequence shown here is derived from an EMBL/GenBank/DDBJ whole genome shotgun (WGS) entry which is preliminary data.</text>
</comment>
<evidence type="ECO:0000313" key="1">
    <source>
        <dbReference type="EMBL" id="MBB5074544.1"/>
    </source>
</evidence>
<accession>A0A840NSR5</accession>
<proteinExistence type="predicted"/>